<gene>
    <name evidence="2" type="ORF">Tsubulata_015479</name>
</gene>
<reference evidence="2" key="2">
    <citation type="journal article" date="2023" name="Plants (Basel)">
        <title>Annotation of the Turnera subulata (Passifloraceae) Draft Genome Reveals the S-Locus Evolved after the Divergence of Turneroideae from Passifloroideae in a Stepwise Manner.</title>
        <authorList>
            <person name="Henning P.M."/>
            <person name="Roalson E.H."/>
            <person name="Mir W."/>
            <person name="McCubbin A.G."/>
            <person name="Shore J.S."/>
        </authorList>
    </citation>
    <scope>NUCLEOTIDE SEQUENCE</scope>
    <source>
        <strain evidence="2">F60SS</strain>
    </source>
</reference>
<keyword evidence="3" id="KW-1185">Reference proteome</keyword>
<protein>
    <submittedName>
        <fullName evidence="2">Uncharacterized protein</fullName>
    </submittedName>
</protein>
<comment type="caution">
    <text evidence="2">The sequence shown here is derived from an EMBL/GenBank/DDBJ whole genome shotgun (WGS) entry which is preliminary data.</text>
</comment>
<organism evidence="2 3">
    <name type="scientific">Turnera subulata</name>
    <dbReference type="NCBI Taxonomy" id="218843"/>
    <lineage>
        <taxon>Eukaryota</taxon>
        <taxon>Viridiplantae</taxon>
        <taxon>Streptophyta</taxon>
        <taxon>Embryophyta</taxon>
        <taxon>Tracheophyta</taxon>
        <taxon>Spermatophyta</taxon>
        <taxon>Magnoliopsida</taxon>
        <taxon>eudicotyledons</taxon>
        <taxon>Gunneridae</taxon>
        <taxon>Pentapetalae</taxon>
        <taxon>rosids</taxon>
        <taxon>fabids</taxon>
        <taxon>Malpighiales</taxon>
        <taxon>Passifloraceae</taxon>
        <taxon>Turnera</taxon>
    </lineage>
</organism>
<feature type="region of interest" description="Disordered" evidence="1">
    <location>
        <begin position="79"/>
        <end position="101"/>
    </location>
</feature>
<name>A0A9Q0FRT7_9ROSI</name>
<evidence type="ECO:0000256" key="1">
    <source>
        <dbReference type="SAM" id="MobiDB-lite"/>
    </source>
</evidence>
<proteinExistence type="predicted"/>
<evidence type="ECO:0000313" key="3">
    <source>
        <dbReference type="Proteomes" id="UP001141552"/>
    </source>
</evidence>
<sequence length="101" mass="10737">MQRKRLAEVVAMVVEAHRKGYSGGTHNRKKGAKKKTEENRILSSETVGIKSVCILCVCEGACAYFDFLSLFPLRSHATEATASSGKATPSPIAAPSSLTGP</sequence>
<feature type="non-terminal residue" evidence="2">
    <location>
        <position position="101"/>
    </location>
</feature>
<dbReference type="AlphaFoldDB" id="A0A9Q0FRT7"/>
<evidence type="ECO:0000313" key="2">
    <source>
        <dbReference type="EMBL" id="KAJ4835490.1"/>
    </source>
</evidence>
<dbReference type="EMBL" id="JAKUCV010004398">
    <property type="protein sequence ID" value="KAJ4835490.1"/>
    <property type="molecule type" value="Genomic_DNA"/>
</dbReference>
<accession>A0A9Q0FRT7</accession>
<dbReference type="Proteomes" id="UP001141552">
    <property type="component" value="Unassembled WGS sequence"/>
</dbReference>
<reference evidence="2" key="1">
    <citation type="submission" date="2022-02" db="EMBL/GenBank/DDBJ databases">
        <authorList>
            <person name="Henning P.M."/>
            <person name="McCubbin A.G."/>
            <person name="Shore J.S."/>
        </authorList>
    </citation>
    <scope>NUCLEOTIDE SEQUENCE</scope>
    <source>
        <strain evidence="2">F60SS</strain>
        <tissue evidence="2">Leaves</tissue>
    </source>
</reference>